<name>X1KTB4_9ZZZZ</name>
<comment type="caution">
    <text evidence="1">The sequence shown here is derived from an EMBL/GenBank/DDBJ whole genome shotgun (WGS) entry which is preliminary data.</text>
</comment>
<evidence type="ECO:0000313" key="1">
    <source>
        <dbReference type="EMBL" id="GAI09928.1"/>
    </source>
</evidence>
<accession>X1KTB4</accession>
<sequence>RIDISSLFPKYSVFKYGIVMRFHIVQLIPRARAATFGW</sequence>
<proteinExistence type="predicted"/>
<dbReference type="AlphaFoldDB" id="X1KTB4"/>
<feature type="non-terminal residue" evidence="1">
    <location>
        <position position="1"/>
    </location>
</feature>
<protein>
    <submittedName>
        <fullName evidence="1">Uncharacterized protein</fullName>
    </submittedName>
</protein>
<gene>
    <name evidence="1" type="ORF">S06H3_15407</name>
</gene>
<reference evidence="1" key="1">
    <citation type="journal article" date="2014" name="Front. Microbiol.">
        <title>High frequency of phylogenetically diverse reductive dehalogenase-homologous genes in deep subseafloor sedimentary metagenomes.</title>
        <authorList>
            <person name="Kawai M."/>
            <person name="Futagami T."/>
            <person name="Toyoda A."/>
            <person name="Takaki Y."/>
            <person name="Nishi S."/>
            <person name="Hori S."/>
            <person name="Arai W."/>
            <person name="Tsubouchi T."/>
            <person name="Morono Y."/>
            <person name="Uchiyama I."/>
            <person name="Ito T."/>
            <person name="Fujiyama A."/>
            <person name="Inagaki F."/>
            <person name="Takami H."/>
        </authorList>
    </citation>
    <scope>NUCLEOTIDE SEQUENCE</scope>
    <source>
        <strain evidence="1">Expedition CK06-06</strain>
    </source>
</reference>
<organism evidence="1">
    <name type="scientific">marine sediment metagenome</name>
    <dbReference type="NCBI Taxonomy" id="412755"/>
    <lineage>
        <taxon>unclassified sequences</taxon>
        <taxon>metagenomes</taxon>
        <taxon>ecological metagenomes</taxon>
    </lineage>
</organism>
<dbReference type="EMBL" id="BARV01007582">
    <property type="protein sequence ID" value="GAI09928.1"/>
    <property type="molecule type" value="Genomic_DNA"/>
</dbReference>